<gene>
    <name evidence="4" type="ORF">HNY73_022639</name>
</gene>
<feature type="transmembrane region" description="Helical" evidence="2">
    <location>
        <begin position="192"/>
        <end position="215"/>
    </location>
</feature>
<organism evidence="4 5">
    <name type="scientific">Argiope bruennichi</name>
    <name type="common">Wasp spider</name>
    <name type="synonym">Aranea bruennichi</name>
    <dbReference type="NCBI Taxonomy" id="94029"/>
    <lineage>
        <taxon>Eukaryota</taxon>
        <taxon>Metazoa</taxon>
        <taxon>Ecdysozoa</taxon>
        <taxon>Arthropoda</taxon>
        <taxon>Chelicerata</taxon>
        <taxon>Arachnida</taxon>
        <taxon>Araneae</taxon>
        <taxon>Araneomorphae</taxon>
        <taxon>Entelegynae</taxon>
        <taxon>Araneoidea</taxon>
        <taxon>Araneidae</taxon>
        <taxon>Argiope</taxon>
    </lineage>
</organism>
<dbReference type="GO" id="GO:0016747">
    <property type="term" value="F:acyltransferase activity, transferring groups other than amino-acyl groups"/>
    <property type="evidence" value="ECO:0007669"/>
    <property type="project" value="InterPro"/>
</dbReference>
<feature type="transmembrane region" description="Helical" evidence="2">
    <location>
        <begin position="296"/>
        <end position="317"/>
    </location>
</feature>
<feature type="transmembrane region" description="Helical" evidence="2">
    <location>
        <begin position="51"/>
        <end position="73"/>
    </location>
</feature>
<feature type="transmembrane region" description="Helical" evidence="2">
    <location>
        <begin position="324"/>
        <end position="343"/>
    </location>
</feature>
<dbReference type="EMBL" id="JABXBU010002231">
    <property type="protein sequence ID" value="KAF8764577.1"/>
    <property type="molecule type" value="Genomic_DNA"/>
</dbReference>
<dbReference type="AlphaFoldDB" id="A0A8T0E315"/>
<feature type="transmembrane region" description="Helical" evidence="2">
    <location>
        <begin position="410"/>
        <end position="430"/>
    </location>
</feature>
<keyword evidence="2" id="KW-0472">Membrane</keyword>
<protein>
    <submittedName>
        <fullName evidence="4">Nose resistant to fluoxetine protein 6 like protein</fullName>
    </submittedName>
</protein>
<feature type="region of interest" description="Disordered" evidence="1">
    <location>
        <begin position="84"/>
        <end position="111"/>
    </location>
</feature>
<dbReference type="PANTHER" id="PTHR11161">
    <property type="entry name" value="O-ACYLTRANSFERASE"/>
    <property type="match status" value="1"/>
</dbReference>
<keyword evidence="2" id="KW-1133">Transmembrane helix</keyword>
<feature type="transmembrane region" description="Helical" evidence="2">
    <location>
        <begin position="152"/>
        <end position="172"/>
    </location>
</feature>
<evidence type="ECO:0000256" key="2">
    <source>
        <dbReference type="SAM" id="Phobius"/>
    </source>
</evidence>
<feature type="transmembrane region" description="Helical" evidence="2">
    <location>
        <begin position="450"/>
        <end position="473"/>
    </location>
</feature>
<proteinExistence type="predicted"/>
<evidence type="ECO:0000313" key="5">
    <source>
        <dbReference type="Proteomes" id="UP000807504"/>
    </source>
</evidence>
<dbReference type="InterPro" id="IPR002656">
    <property type="entry name" value="Acyl_transf_3_dom"/>
</dbReference>
<feature type="transmembrane region" description="Helical" evidence="2">
    <location>
        <begin position="380"/>
        <end position="398"/>
    </location>
</feature>
<keyword evidence="2" id="KW-0812">Transmembrane</keyword>
<name>A0A8T0E315_ARGBR</name>
<sequence length="475" mass="54458">MDNQADTCREEAWQATLPTFLLNLGDRWPEAGNISITQSQQEPKKLTTEGFYVLCLIVLFVIPSLIGSAINAFESFCGASPKKKISTNGKDQRNDANGETNVTTTKEEDESPAISDWRENCRKFFDCFCIQTNARKILRISSSPGYLDCIDGIRAILFLWIYLTHFFTFYGASIKNISQFIPHFNNMTIVKFAGHAVFVLDTFIILSGFLTGYSFSDYYEKNNGKVPWILFYAVRFLRVMPLYIVLLGFYSTLFTYISSSPIWPTYNTNPVCRENWIWNILFINNFLSHYNQCMGMTWFLACVMQLHVISPLFLLPLKRWPKVGYALSVVAIFCSCVATYIVTLKYNLFNILPKTLPENNSAEVLEGMLWKNIDELNQKTYIRLIPYLVGLILGVYLQGRNPSKKNSLPISRLSFCAYLTQTMLFEGYFLSVEVPVGESFVREGFFGVTWFPVFGRLFLWTFALAFVVSVLFLPL</sequence>
<dbReference type="Proteomes" id="UP000807504">
    <property type="component" value="Unassembled WGS sequence"/>
</dbReference>
<evidence type="ECO:0000313" key="4">
    <source>
        <dbReference type="EMBL" id="KAF8764577.1"/>
    </source>
</evidence>
<feature type="transmembrane region" description="Helical" evidence="2">
    <location>
        <begin position="236"/>
        <end position="257"/>
    </location>
</feature>
<dbReference type="Pfam" id="PF01757">
    <property type="entry name" value="Acyl_transf_3"/>
    <property type="match status" value="1"/>
</dbReference>
<evidence type="ECO:0000259" key="3">
    <source>
        <dbReference type="Pfam" id="PF01757"/>
    </source>
</evidence>
<dbReference type="InterPro" id="IPR052728">
    <property type="entry name" value="O2_lipid_transport_reg"/>
</dbReference>
<accession>A0A8T0E315</accession>
<keyword evidence="5" id="KW-1185">Reference proteome</keyword>
<comment type="caution">
    <text evidence="4">The sequence shown here is derived from an EMBL/GenBank/DDBJ whole genome shotgun (WGS) entry which is preliminary data.</text>
</comment>
<reference evidence="4" key="1">
    <citation type="journal article" date="2020" name="bioRxiv">
        <title>Chromosome-level reference genome of the European wasp spider Argiope bruennichi: a resource for studies on range expansion and evolutionary adaptation.</title>
        <authorList>
            <person name="Sheffer M.M."/>
            <person name="Hoppe A."/>
            <person name="Krehenwinkel H."/>
            <person name="Uhl G."/>
            <person name="Kuss A.W."/>
            <person name="Jensen L."/>
            <person name="Jensen C."/>
            <person name="Gillespie R.G."/>
            <person name="Hoff K.J."/>
            <person name="Prost S."/>
        </authorList>
    </citation>
    <scope>NUCLEOTIDE SEQUENCE</scope>
</reference>
<dbReference type="PANTHER" id="PTHR11161:SF0">
    <property type="entry name" value="O-ACYLTRANSFERASE LIKE PROTEIN"/>
    <property type="match status" value="1"/>
</dbReference>
<feature type="domain" description="Acyltransferase 3" evidence="3">
    <location>
        <begin position="149"/>
        <end position="473"/>
    </location>
</feature>
<evidence type="ECO:0000256" key="1">
    <source>
        <dbReference type="SAM" id="MobiDB-lite"/>
    </source>
</evidence>
<reference evidence="4" key="2">
    <citation type="submission" date="2020-06" db="EMBL/GenBank/DDBJ databases">
        <authorList>
            <person name="Sheffer M."/>
        </authorList>
    </citation>
    <scope>NUCLEOTIDE SEQUENCE</scope>
</reference>